<organism evidence="1 2">
    <name type="scientific">Abyssicoccus albus</name>
    <dbReference type="NCBI Taxonomy" id="1817405"/>
    <lineage>
        <taxon>Bacteria</taxon>
        <taxon>Bacillati</taxon>
        <taxon>Bacillota</taxon>
        <taxon>Bacilli</taxon>
        <taxon>Bacillales</taxon>
        <taxon>Abyssicoccaceae</taxon>
    </lineage>
</organism>
<keyword evidence="2" id="KW-1185">Reference proteome</keyword>
<dbReference type="AlphaFoldDB" id="A0A3N5BK36"/>
<comment type="caution">
    <text evidence="1">The sequence shown here is derived from an EMBL/GenBank/DDBJ whole genome shotgun (WGS) entry which is preliminary data.</text>
</comment>
<gene>
    <name evidence="1" type="ORF">EDD62_0661</name>
</gene>
<reference evidence="1 2" key="1">
    <citation type="submission" date="2018-11" db="EMBL/GenBank/DDBJ databases">
        <title>Genomic Encyclopedia of Type Strains, Phase IV (KMG-IV): sequencing the most valuable type-strain genomes for metagenomic binning, comparative biology and taxonomic classification.</title>
        <authorList>
            <person name="Goeker M."/>
        </authorList>
    </citation>
    <scope>NUCLEOTIDE SEQUENCE [LARGE SCALE GENOMIC DNA]</scope>
    <source>
        <strain evidence="1 2">DSM 29158</strain>
    </source>
</reference>
<evidence type="ECO:0000313" key="2">
    <source>
        <dbReference type="Proteomes" id="UP000277108"/>
    </source>
</evidence>
<dbReference type="Proteomes" id="UP000277108">
    <property type="component" value="Unassembled WGS sequence"/>
</dbReference>
<name>A0A3N5BK36_9BACL</name>
<accession>A0A3N5BK36</accession>
<proteinExistence type="predicted"/>
<dbReference type="EMBL" id="RKRK01000002">
    <property type="protein sequence ID" value="RPF58023.1"/>
    <property type="molecule type" value="Genomic_DNA"/>
</dbReference>
<protein>
    <submittedName>
        <fullName evidence="1">Uncharacterized protein</fullName>
    </submittedName>
</protein>
<evidence type="ECO:0000313" key="1">
    <source>
        <dbReference type="EMBL" id="RPF58023.1"/>
    </source>
</evidence>
<sequence length="270" mass="32100">MMKTVLMYKISIIMSHKILKSILNLFNDCIINSKHVITTENNTNNNSNVLIQKDIIHVLNYLKDNEQLLMNIQLFDFKETVEPEFHHQINLEFDFLKDQLFNDSTYHNNNDFLGHKNTHISNDLSNNGLNHYSTNQDDYHIQSIFNHQYEIGQVKCYYHGVDLNIEKNNGQDIISMLNELVINKQNVVFFDIINLYNQINLMIKKEALLVNKKNITIFKENIIELLIDYLNYIMLKYDVALQKRHFNDLLQLNQLKNVIELQIKYFEEDL</sequence>